<dbReference type="InterPro" id="IPR049039">
    <property type="entry name" value="RMD1-3_a_helical_rpt"/>
</dbReference>
<dbReference type="GO" id="GO:0097431">
    <property type="term" value="C:mitotic spindle pole"/>
    <property type="evidence" value="ECO:0007669"/>
    <property type="project" value="TreeGrafter"/>
</dbReference>
<dbReference type="Pfam" id="PF21033">
    <property type="entry name" value="RMD1-3"/>
    <property type="match status" value="1"/>
</dbReference>
<evidence type="ECO:0000256" key="4">
    <source>
        <dbReference type="ARBA" id="ARBA00022737"/>
    </source>
</evidence>
<evidence type="ECO:0000256" key="7">
    <source>
        <dbReference type="ARBA" id="ARBA00038360"/>
    </source>
</evidence>
<dbReference type="Proteomes" id="UP000812440">
    <property type="component" value="Chromosome 6"/>
</dbReference>
<evidence type="ECO:0000256" key="1">
    <source>
        <dbReference type="ARBA" id="ARBA00004245"/>
    </source>
</evidence>
<dbReference type="OrthoDB" id="69711at2759"/>
<gene>
    <name evidence="10" type="ORF">GDO86_010880</name>
</gene>
<evidence type="ECO:0000256" key="8">
    <source>
        <dbReference type="ARBA" id="ARBA00039966"/>
    </source>
</evidence>
<keyword evidence="3" id="KW-0963">Cytoplasm</keyword>
<keyword evidence="6" id="KW-0206">Cytoskeleton</keyword>
<evidence type="ECO:0000256" key="2">
    <source>
        <dbReference type="ARBA" id="ARBA00011375"/>
    </source>
</evidence>
<dbReference type="SUPFAM" id="SSF48452">
    <property type="entry name" value="TPR-like"/>
    <property type="match status" value="1"/>
</dbReference>
<evidence type="ECO:0000313" key="10">
    <source>
        <dbReference type="EMBL" id="KAG8441865.1"/>
    </source>
</evidence>
<keyword evidence="5" id="KW-0802">TPR repeat</keyword>
<dbReference type="InterPro" id="IPR011990">
    <property type="entry name" value="TPR-like_helical_dom_sf"/>
</dbReference>
<evidence type="ECO:0000256" key="9">
    <source>
        <dbReference type="ARBA" id="ARBA00041958"/>
    </source>
</evidence>
<dbReference type="Gene3D" id="1.25.40.10">
    <property type="entry name" value="Tetratricopeptide repeat domain"/>
    <property type="match status" value="1"/>
</dbReference>
<dbReference type="PANTHER" id="PTHR16056:SF16">
    <property type="entry name" value="REGULATOR OF MICROTUBULE DYNAMICS PROTEIN 1"/>
    <property type="match status" value="1"/>
</dbReference>
<name>A0A8T2J9D6_9PIPI</name>
<accession>A0A8T2J9D6</accession>
<keyword evidence="11" id="KW-1185">Reference proteome</keyword>
<sequence>MFCCRLRQIFRSPLYRLGVMNGPRCSRKNQSTVPSSVPGVCRRITLLERGLVLTSVSYLAYLTYRWKKGQTVVHASIKDDSFLDRADYLYGSGETSKLYELLSQYKESNNVEVLWRFARAARDLSLLDVTSRDEKKRLAYESLEFAKKALEIDESCWAAHKWYGICLSDVGEYEGIKTKIGNAYIIKDHLEKAIELNPNDATTIHVIGLWCYMFADLPWYQVKIASALFGAPPSATFEEALGYFQQAEEVDPNFYSKNLLYLGKTYLKLNNKPLALHWLIRAKDFHPRSEEDIEVQKEATATLKNLGENI</sequence>
<evidence type="ECO:0000256" key="3">
    <source>
        <dbReference type="ARBA" id="ARBA00022490"/>
    </source>
</evidence>
<dbReference type="GO" id="GO:0005876">
    <property type="term" value="C:spindle microtubule"/>
    <property type="evidence" value="ECO:0007669"/>
    <property type="project" value="TreeGrafter"/>
</dbReference>
<comment type="subunit">
    <text evidence="2">Interacts with microtubules.</text>
</comment>
<dbReference type="PANTHER" id="PTHR16056">
    <property type="entry name" value="REGULATOR OF MICROTUBULE DYNAMICS PROTEIN"/>
    <property type="match status" value="1"/>
</dbReference>
<dbReference type="AlphaFoldDB" id="A0A8T2J9D6"/>
<evidence type="ECO:0000256" key="5">
    <source>
        <dbReference type="ARBA" id="ARBA00022803"/>
    </source>
</evidence>
<evidence type="ECO:0000256" key="6">
    <source>
        <dbReference type="ARBA" id="ARBA00023212"/>
    </source>
</evidence>
<organism evidence="10 11">
    <name type="scientific">Hymenochirus boettgeri</name>
    <name type="common">Congo dwarf clawed frog</name>
    <dbReference type="NCBI Taxonomy" id="247094"/>
    <lineage>
        <taxon>Eukaryota</taxon>
        <taxon>Metazoa</taxon>
        <taxon>Chordata</taxon>
        <taxon>Craniata</taxon>
        <taxon>Vertebrata</taxon>
        <taxon>Euteleostomi</taxon>
        <taxon>Amphibia</taxon>
        <taxon>Batrachia</taxon>
        <taxon>Anura</taxon>
        <taxon>Pipoidea</taxon>
        <taxon>Pipidae</taxon>
        <taxon>Pipinae</taxon>
        <taxon>Hymenochirus</taxon>
    </lineage>
</organism>
<dbReference type="EMBL" id="JAACNH010000005">
    <property type="protein sequence ID" value="KAG8441865.1"/>
    <property type="molecule type" value="Genomic_DNA"/>
</dbReference>
<protein>
    <recommendedName>
        <fullName evidence="8">Regulator of microtubule dynamics protein 1</fullName>
    </recommendedName>
    <alternativeName>
        <fullName evidence="9">Protein FAM82B</fullName>
    </alternativeName>
</protein>
<dbReference type="GO" id="GO:0008017">
    <property type="term" value="F:microtubule binding"/>
    <property type="evidence" value="ECO:0007669"/>
    <property type="project" value="TreeGrafter"/>
</dbReference>
<evidence type="ECO:0000313" key="11">
    <source>
        <dbReference type="Proteomes" id="UP000812440"/>
    </source>
</evidence>
<keyword evidence="4" id="KW-0677">Repeat</keyword>
<dbReference type="GO" id="GO:0005739">
    <property type="term" value="C:mitochondrion"/>
    <property type="evidence" value="ECO:0007669"/>
    <property type="project" value="TreeGrafter"/>
</dbReference>
<comment type="similarity">
    <text evidence="7">Belongs to the RMDN family.</text>
</comment>
<comment type="caution">
    <text evidence="10">The sequence shown here is derived from an EMBL/GenBank/DDBJ whole genome shotgun (WGS) entry which is preliminary data.</text>
</comment>
<reference evidence="10" key="1">
    <citation type="thesis" date="2020" institute="ProQuest LLC" country="789 East Eisenhower Parkway, Ann Arbor, MI, USA">
        <title>Comparative Genomics and Chromosome Evolution.</title>
        <authorList>
            <person name="Mudd A.B."/>
        </authorList>
    </citation>
    <scope>NUCLEOTIDE SEQUENCE</scope>
    <source>
        <strain evidence="10">Female2</strain>
        <tissue evidence="10">Blood</tissue>
    </source>
</reference>
<comment type="subcellular location">
    <subcellularLocation>
        <location evidence="1">Cytoplasm</location>
        <location evidence="1">Cytoskeleton</location>
    </subcellularLocation>
</comment>
<proteinExistence type="inferred from homology"/>